<evidence type="ECO:0000313" key="6">
    <source>
        <dbReference type="Proteomes" id="UP000590740"/>
    </source>
</evidence>
<dbReference type="PANTHER" id="PTHR43752">
    <property type="entry name" value="BNR/ASP-BOX REPEAT FAMILY PROTEIN"/>
    <property type="match status" value="1"/>
</dbReference>
<dbReference type="RefSeq" id="WP_184342702.1">
    <property type="nucleotide sequence ID" value="NZ_JACHIG010000010.1"/>
</dbReference>
<evidence type="ECO:0000313" key="5">
    <source>
        <dbReference type="EMBL" id="MBB5034671.1"/>
    </source>
</evidence>
<dbReference type="InterPro" id="IPR013320">
    <property type="entry name" value="ConA-like_dom_sf"/>
</dbReference>
<dbReference type="Gene3D" id="2.120.10.10">
    <property type="match status" value="2"/>
</dbReference>
<dbReference type="SUPFAM" id="SSF49899">
    <property type="entry name" value="Concanavalin A-like lectins/glucanases"/>
    <property type="match status" value="1"/>
</dbReference>
<organism evidence="5 6">
    <name type="scientific">Prosthecobacter vanneervenii</name>
    <dbReference type="NCBI Taxonomy" id="48466"/>
    <lineage>
        <taxon>Bacteria</taxon>
        <taxon>Pseudomonadati</taxon>
        <taxon>Verrucomicrobiota</taxon>
        <taxon>Verrucomicrobiia</taxon>
        <taxon>Verrucomicrobiales</taxon>
        <taxon>Verrucomicrobiaceae</taxon>
        <taxon>Prosthecobacter</taxon>
    </lineage>
</organism>
<feature type="domain" description="LamG-like jellyroll fold" evidence="4">
    <location>
        <begin position="66"/>
        <end position="202"/>
    </location>
</feature>
<evidence type="ECO:0000256" key="3">
    <source>
        <dbReference type="SAM" id="SignalP"/>
    </source>
</evidence>
<keyword evidence="1 3" id="KW-0732">Signal</keyword>
<dbReference type="Pfam" id="PF13088">
    <property type="entry name" value="BNR_2"/>
    <property type="match status" value="2"/>
</dbReference>
<evidence type="ECO:0000256" key="1">
    <source>
        <dbReference type="ARBA" id="ARBA00022729"/>
    </source>
</evidence>
<dbReference type="InterPro" id="IPR006558">
    <property type="entry name" value="LamG-like"/>
</dbReference>
<feature type="chain" id="PRO_5030527392" description="LamG-like jellyroll fold domain-containing protein" evidence="3">
    <location>
        <begin position="18"/>
        <end position="951"/>
    </location>
</feature>
<dbReference type="Proteomes" id="UP000590740">
    <property type="component" value="Unassembled WGS sequence"/>
</dbReference>
<dbReference type="SMART" id="SM00560">
    <property type="entry name" value="LamGL"/>
    <property type="match status" value="1"/>
</dbReference>
<name>A0A7W8DM95_9BACT</name>
<evidence type="ECO:0000259" key="4">
    <source>
        <dbReference type="SMART" id="SM00560"/>
    </source>
</evidence>
<reference evidence="5 6" key="1">
    <citation type="submission" date="2020-08" db="EMBL/GenBank/DDBJ databases">
        <title>Genomic Encyclopedia of Type Strains, Phase IV (KMG-IV): sequencing the most valuable type-strain genomes for metagenomic binning, comparative biology and taxonomic classification.</title>
        <authorList>
            <person name="Goeker M."/>
        </authorList>
    </citation>
    <scope>NUCLEOTIDE SEQUENCE [LARGE SCALE GENOMIC DNA]</scope>
    <source>
        <strain evidence="5 6">DSM 12252</strain>
    </source>
</reference>
<dbReference type="PANTHER" id="PTHR43752:SF2">
    <property type="entry name" value="BNR_ASP-BOX REPEAT FAMILY PROTEIN"/>
    <property type="match status" value="1"/>
</dbReference>
<gene>
    <name evidence="5" type="ORF">HNQ65_004276</name>
</gene>
<dbReference type="SUPFAM" id="SSF50939">
    <property type="entry name" value="Sialidases"/>
    <property type="match status" value="2"/>
</dbReference>
<keyword evidence="6" id="KW-1185">Reference proteome</keyword>
<comment type="caution">
    <text evidence="5">The sequence shown here is derived from an EMBL/GenBank/DDBJ whole genome shotgun (WGS) entry which is preliminary data.</text>
</comment>
<dbReference type="EMBL" id="JACHIG010000010">
    <property type="protein sequence ID" value="MBB5034671.1"/>
    <property type="molecule type" value="Genomic_DNA"/>
</dbReference>
<sequence length="951" mass="103972">MKHLLTLCLFLPLTCTAEVWPLDAVDNTLLLHGEARPAPGAAAQSLVLDGGSVLELKNSSALACGSSFTASVWFNPYLLQGGQQMVIGKNRYSLRERQWGITIEPDGRLRAHLQQKGRWSEITCAQPLQAGHWHLATLVVTADQAILYLNALPAGEVKLMQPIPTTAAPVTLGGIYDEAKPRQQFIGALDDARIEPRALSAAEIATAYHPVDATHEVAKFFTADFPLWDSTQKLPAAAELPLVQGTEFHVIKKKAPDVDGCRWTLGVGLAWHKGRLYASYGFNKGEENTPTEEAHVRVSSDAGRTWGPSVVMDAGEGSLGVSHGVFLSHKDRLWAFMGAFYDRFQRTHTRAYTLNETTGAWESHGVVIDAGFWPMQEPQKMADGNWIMAGARVSKGYDLSGDPPAVAISHGDDFTHWDLVVIPVVPGLGSVWGESTVIVDGRRIINISRYGRRAQALVAASEDYGRTWKPSAPSNLPMATSKPYAGTLSTGQRYLVCTTTADTGGRRSPLTIAVSRPGQNVFSKVFLIRPSVFEGTPGVSDPKADFSYPYAVEHDGRLYIGYTHKSHAANELAVVPVAALAQTASAKTTATTAPEALWVGETDLSKNENIPFLPAEHRVIDECTAGEFQFTLGADIVFHEGEFITQWANSRVEENDEFSIARARRSHDAITWSEREVIAPGFEGPGFHSHGVFHSHEGALWSFNAQIRQQPQLGGFFSGLCTDAFLWKTDTKTWEPHTTTGLEGFWPLCKPVRLGNGKWIMAGARNGDKTVLAAVAICDGEDITRWRVSTLPHPASLEPGQIWGETTVSVEGSRVLAIVRNGKKGGTGFWCSISTDHGETWPVLRESNLPHGGGRPMLGRLADGRHFLVSNVRSRNTLVLAFTRPGTFQFDRMYRLIDRPSPPVRIPAKAKRSQWAYPSAVEHAGRLYIVYSITKEATGLTVVDLNKAVKP</sequence>
<dbReference type="Pfam" id="PF13385">
    <property type="entry name" value="Laminin_G_3"/>
    <property type="match status" value="1"/>
</dbReference>
<protein>
    <recommendedName>
        <fullName evidence="4">LamG-like jellyroll fold domain-containing protein</fullName>
    </recommendedName>
</protein>
<accession>A0A7W8DM95</accession>
<dbReference type="InterPro" id="IPR036278">
    <property type="entry name" value="Sialidase_sf"/>
</dbReference>
<feature type="signal peptide" evidence="3">
    <location>
        <begin position="1"/>
        <end position="17"/>
    </location>
</feature>
<dbReference type="CDD" id="cd15482">
    <property type="entry name" value="Sialidase_non-viral"/>
    <property type="match status" value="2"/>
</dbReference>
<dbReference type="InterPro" id="IPR011040">
    <property type="entry name" value="Sialidase"/>
</dbReference>
<keyword evidence="2" id="KW-1015">Disulfide bond</keyword>
<dbReference type="Gene3D" id="2.60.120.200">
    <property type="match status" value="1"/>
</dbReference>
<dbReference type="AlphaFoldDB" id="A0A7W8DM95"/>
<proteinExistence type="predicted"/>
<evidence type="ECO:0000256" key="2">
    <source>
        <dbReference type="ARBA" id="ARBA00023157"/>
    </source>
</evidence>